<proteinExistence type="predicted"/>
<dbReference type="Proteomes" id="UP000183832">
    <property type="component" value="Unassembled WGS sequence"/>
</dbReference>
<name>A0A1J1IDT5_9DIPT</name>
<protein>
    <submittedName>
        <fullName evidence="1">CLUMA_CG011738, isoform A</fullName>
    </submittedName>
</protein>
<sequence length="133" mass="15781">MYNCHNYDTSVRNKETHVGMKITFRYNFHKLCAYKLQEKCLLHRRPKVAKLQNCFVLQHKCLSLLEGRRMDEEKHERGLSFLFSHSNPFRKVVSTLPNVSLVPAPKCQKLKYWLNSRLNETCLSHFSFHARGK</sequence>
<evidence type="ECO:0000313" key="2">
    <source>
        <dbReference type="Proteomes" id="UP000183832"/>
    </source>
</evidence>
<keyword evidence="2" id="KW-1185">Reference proteome</keyword>
<dbReference type="EMBL" id="CVRI01000047">
    <property type="protein sequence ID" value="CRK98379.1"/>
    <property type="molecule type" value="Genomic_DNA"/>
</dbReference>
<evidence type="ECO:0000313" key="1">
    <source>
        <dbReference type="EMBL" id="CRK98379.1"/>
    </source>
</evidence>
<organism evidence="1 2">
    <name type="scientific">Clunio marinus</name>
    <dbReference type="NCBI Taxonomy" id="568069"/>
    <lineage>
        <taxon>Eukaryota</taxon>
        <taxon>Metazoa</taxon>
        <taxon>Ecdysozoa</taxon>
        <taxon>Arthropoda</taxon>
        <taxon>Hexapoda</taxon>
        <taxon>Insecta</taxon>
        <taxon>Pterygota</taxon>
        <taxon>Neoptera</taxon>
        <taxon>Endopterygota</taxon>
        <taxon>Diptera</taxon>
        <taxon>Nematocera</taxon>
        <taxon>Chironomoidea</taxon>
        <taxon>Chironomidae</taxon>
        <taxon>Clunio</taxon>
    </lineage>
</organism>
<reference evidence="1 2" key="1">
    <citation type="submission" date="2015-04" db="EMBL/GenBank/DDBJ databases">
        <authorList>
            <person name="Syromyatnikov M.Y."/>
            <person name="Popov V.N."/>
        </authorList>
    </citation>
    <scope>NUCLEOTIDE SEQUENCE [LARGE SCALE GENOMIC DNA]</scope>
</reference>
<dbReference type="AlphaFoldDB" id="A0A1J1IDT5"/>
<gene>
    <name evidence="1" type="ORF">CLUMA_CG011738</name>
</gene>
<accession>A0A1J1IDT5</accession>